<evidence type="ECO:0000313" key="14">
    <source>
        <dbReference type="Proteomes" id="UP000714420"/>
    </source>
</evidence>
<name>A0ABX2AKJ2_9BACT</name>
<feature type="domain" description="PpiC" evidence="12">
    <location>
        <begin position="236"/>
        <end position="343"/>
    </location>
</feature>
<evidence type="ECO:0000256" key="7">
    <source>
        <dbReference type="ARBA" id="ARBA00023186"/>
    </source>
</evidence>
<dbReference type="Gene3D" id="1.10.4030.10">
    <property type="entry name" value="Porin chaperone SurA, peptide-binding domain"/>
    <property type="match status" value="1"/>
</dbReference>
<comment type="caution">
    <text evidence="13">The sequence shown here is derived from an EMBL/GenBank/DDBJ whole genome shotgun (WGS) entry which is preliminary data.</text>
</comment>
<comment type="subcellular location">
    <subcellularLocation>
        <location evidence="1">Cell inner membrane</location>
        <topology evidence="1">Single-pass type II membrane protein</topology>
        <orientation evidence="1">Periplasmic side</orientation>
    </subcellularLocation>
</comment>
<dbReference type="PANTHER" id="PTHR47529:SF1">
    <property type="entry name" value="PERIPLASMIC CHAPERONE PPID"/>
    <property type="match status" value="1"/>
</dbReference>
<evidence type="ECO:0000259" key="12">
    <source>
        <dbReference type="Pfam" id="PF13145"/>
    </source>
</evidence>
<dbReference type="InterPro" id="IPR000297">
    <property type="entry name" value="PPIase_PpiC"/>
</dbReference>
<dbReference type="Gene3D" id="3.10.50.40">
    <property type="match status" value="1"/>
</dbReference>
<dbReference type="Pfam" id="PF13623">
    <property type="entry name" value="SurA_N_2"/>
    <property type="match status" value="1"/>
</dbReference>
<evidence type="ECO:0000256" key="8">
    <source>
        <dbReference type="ARBA" id="ARBA00038408"/>
    </source>
</evidence>
<proteinExistence type="inferred from homology"/>
<keyword evidence="5 11" id="KW-1133">Transmembrane helix</keyword>
<protein>
    <recommendedName>
        <fullName evidence="9">Periplasmic chaperone PpiD</fullName>
    </recommendedName>
    <alternativeName>
        <fullName evidence="10">Periplasmic folding chaperone</fullName>
    </alternativeName>
</protein>
<evidence type="ECO:0000256" key="3">
    <source>
        <dbReference type="ARBA" id="ARBA00022519"/>
    </source>
</evidence>
<dbReference type="InterPro" id="IPR052029">
    <property type="entry name" value="PpiD_chaperone"/>
</dbReference>
<dbReference type="Pfam" id="PF13616">
    <property type="entry name" value="Rotamase_3"/>
    <property type="match status" value="1"/>
</dbReference>
<keyword evidence="13" id="KW-0413">Isomerase</keyword>
<keyword evidence="7" id="KW-0143">Chaperone</keyword>
<evidence type="ECO:0000256" key="9">
    <source>
        <dbReference type="ARBA" id="ARBA00040743"/>
    </source>
</evidence>
<sequence>MAVLGSIRKRGVILVVIIGLGLFAFIAEELFRSCDAQSNERRQQVGEVLGKKISVQDFQKLVDEYQEVIKITQGRDNLTENELNRLKDEVWNTYVNNQILNSEAKKLGITVTDAELQDVLREGTNPMLMQSPFVNQQTGRFDASMLTKFLDDYKKLNAAQNPQMAEQYQVLYNYWNFIEKTLRQQILTEKYQRLLAGCLISNPVSAKMAFDDNNVENNIQLASVAYSSINDKDVTVSDADLKAKYNENKDKYKQYFETRDIKYVDFQVLPSVVDRQALMQTMKEAYDALQSGNTPADVVKKAQSQVPYTGIAVTKKALPRDIMAKIDSLAVGETTAPFETRLDNTMNVIKLISKAELPDSVEYRMIQVGGATADEAHKRADSIYAALSAGAEFEALAKKYGQEGSKQWITSAMYENSSSVDADTKAYLEALNTLGANEMKNISFAQGNIILQVTARKAMVTKYVAAIVKHTIDFSKETYSAAYNKFSQYVSESQTLEALEKNAAKYGFKVQERKDVFNSEHNVAGVRSTRDAMKWIFDSKAGEISPLYECGDNDHLMVVALTKVHPVGYRDMDDVKDLLKAEVMTDKKFEQIKSKLAGVSNVAGAKGKGAVVSDVNLITFNAPVFVSATGSSEPALSGAVAGTKQGQFCNRVIKGNGGAYMFQVVKKAQRSGVKFDVKAMEGQLQQQALQAASRFMQELYLKADVVDNRYLFF</sequence>
<evidence type="ECO:0000256" key="1">
    <source>
        <dbReference type="ARBA" id="ARBA00004382"/>
    </source>
</evidence>
<dbReference type="Proteomes" id="UP000714420">
    <property type="component" value="Unassembled WGS sequence"/>
</dbReference>
<dbReference type="Pfam" id="PF13145">
    <property type="entry name" value="Rotamase_2"/>
    <property type="match status" value="1"/>
</dbReference>
<dbReference type="PANTHER" id="PTHR47529">
    <property type="entry name" value="PEPTIDYL-PROLYL CIS-TRANS ISOMERASE D"/>
    <property type="match status" value="1"/>
</dbReference>
<keyword evidence="14" id="KW-1185">Reference proteome</keyword>
<dbReference type="RefSeq" id="WP_172273469.1">
    <property type="nucleotide sequence ID" value="NZ_CASGMU010000002.1"/>
</dbReference>
<evidence type="ECO:0000256" key="2">
    <source>
        <dbReference type="ARBA" id="ARBA00022475"/>
    </source>
</evidence>
<evidence type="ECO:0000256" key="4">
    <source>
        <dbReference type="ARBA" id="ARBA00022692"/>
    </source>
</evidence>
<feature type="transmembrane region" description="Helical" evidence="11">
    <location>
        <begin position="12"/>
        <end position="31"/>
    </location>
</feature>
<keyword evidence="4 11" id="KW-0812">Transmembrane</keyword>
<keyword evidence="6 11" id="KW-0472">Membrane</keyword>
<organism evidence="13 14">
    <name type="scientific">Xylanibacter muris</name>
    <dbReference type="NCBI Taxonomy" id="2736290"/>
    <lineage>
        <taxon>Bacteria</taxon>
        <taxon>Pseudomonadati</taxon>
        <taxon>Bacteroidota</taxon>
        <taxon>Bacteroidia</taxon>
        <taxon>Bacteroidales</taxon>
        <taxon>Prevotellaceae</taxon>
        <taxon>Xylanibacter</taxon>
    </lineage>
</organism>
<evidence type="ECO:0000256" key="5">
    <source>
        <dbReference type="ARBA" id="ARBA00022989"/>
    </source>
</evidence>
<gene>
    <name evidence="13" type="ORF">HPS56_02730</name>
</gene>
<dbReference type="InterPro" id="IPR027304">
    <property type="entry name" value="Trigger_fact/SurA_dom_sf"/>
</dbReference>
<evidence type="ECO:0000256" key="6">
    <source>
        <dbReference type="ARBA" id="ARBA00023136"/>
    </source>
</evidence>
<keyword evidence="2" id="KW-1003">Cell membrane</keyword>
<evidence type="ECO:0000256" key="10">
    <source>
        <dbReference type="ARBA" id="ARBA00042775"/>
    </source>
</evidence>
<dbReference type="GO" id="GO:0016853">
    <property type="term" value="F:isomerase activity"/>
    <property type="evidence" value="ECO:0007669"/>
    <property type="project" value="UniProtKB-KW"/>
</dbReference>
<reference evidence="13 14" key="1">
    <citation type="submission" date="2020-05" db="EMBL/GenBank/DDBJ databases">
        <title>Distinct polysaccharide utilization as determinants for interspecies competition between intestinal Prevotella spp.</title>
        <authorList>
            <person name="Galvez E.J.C."/>
            <person name="Iljazovic A."/>
            <person name="Strowig T."/>
        </authorList>
    </citation>
    <scope>NUCLEOTIDE SEQUENCE [LARGE SCALE GENOMIC DNA]</scope>
    <source>
        <strain evidence="13 14">PMUR</strain>
    </source>
</reference>
<comment type="similarity">
    <text evidence="8">Belongs to the PpiD chaperone family.</text>
</comment>
<accession>A0ABX2AKJ2</accession>
<evidence type="ECO:0000313" key="13">
    <source>
        <dbReference type="EMBL" id="NPD91275.1"/>
    </source>
</evidence>
<dbReference type="SUPFAM" id="SSF109998">
    <property type="entry name" value="Triger factor/SurA peptide-binding domain-like"/>
    <property type="match status" value="1"/>
</dbReference>
<keyword evidence="3" id="KW-0997">Cell inner membrane</keyword>
<dbReference type="InterPro" id="IPR046357">
    <property type="entry name" value="PPIase_dom_sf"/>
</dbReference>
<dbReference type="EMBL" id="JABKKF010000002">
    <property type="protein sequence ID" value="NPD91275.1"/>
    <property type="molecule type" value="Genomic_DNA"/>
</dbReference>
<evidence type="ECO:0000256" key="11">
    <source>
        <dbReference type="SAM" id="Phobius"/>
    </source>
</evidence>